<evidence type="ECO:0000256" key="4">
    <source>
        <dbReference type="ARBA" id="ARBA00022989"/>
    </source>
</evidence>
<dbReference type="InterPro" id="IPR051423">
    <property type="entry name" value="CD225/Dispanin"/>
</dbReference>
<reference evidence="9" key="1">
    <citation type="journal article" date="2017" name="bioRxiv">
        <title>Comparative analysis of the genomes of Stylophora pistillata and Acropora digitifera provides evidence for extensive differences between species of corals.</title>
        <authorList>
            <person name="Voolstra C.R."/>
            <person name="Li Y."/>
            <person name="Liew Y.J."/>
            <person name="Baumgarten S."/>
            <person name="Zoccola D."/>
            <person name="Flot J.-F."/>
            <person name="Tambutte S."/>
            <person name="Allemand D."/>
            <person name="Aranda M."/>
        </authorList>
    </citation>
    <scope>NUCLEOTIDE SEQUENCE [LARGE SCALE GENOMIC DNA]</scope>
</reference>
<feature type="compositionally biased region" description="Pro residues" evidence="6">
    <location>
        <begin position="35"/>
        <end position="44"/>
    </location>
</feature>
<dbReference type="EMBL" id="LSMT01000059">
    <property type="protein sequence ID" value="PFX29889.1"/>
    <property type="molecule type" value="Genomic_DNA"/>
</dbReference>
<comment type="subcellular location">
    <subcellularLocation>
        <location evidence="1">Membrane</location>
    </subcellularLocation>
</comment>
<evidence type="ECO:0000256" key="2">
    <source>
        <dbReference type="ARBA" id="ARBA00006843"/>
    </source>
</evidence>
<dbReference type="OrthoDB" id="5982478at2759"/>
<sequence length="158" mass="16484">MNVQLPGSAQPVYPPQPGSSAQPGYPPQSGFAPQPGYPSQPGYPPQSGHAPPHVPQTVQQVQQSSTVINVGVPATQTVVLTPSPHPPNYLFLSVFTCLCCVWPLGLAAIVYSCMVDSSYGAGDYAASVRNSNIAKWLNVASILCGIIINIIIVVSVSA</sequence>
<keyword evidence="5 7" id="KW-0472">Membrane</keyword>
<comment type="caution">
    <text evidence="8">The sequence shown here is derived from an EMBL/GenBank/DDBJ whole genome shotgun (WGS) entry which is preliminary data.</text>
</comment>
<gene>
    <name evidence="8" type="primary">tusc5</name>
    <name evidence="8" type="ORF">AWC38_SpisGene5350</name>
</gene>
<evidence type="ECO:0000313" key="9">
    <source>
        <dbReference type="Proteomes" id="UP000225706"/>
    </source>
</evidence>
<evidence type="ECO:0000256" key="1">
    <source>
        <dbReference type="ARBA" id="ARBA00004370"/>
    </source>
</evidence>
<feature type="region of interest" description="Disordered" evidence="6">
    <location>
        <begin position="1"/>
        <end position="55"/>
    </location>
</feature>
<keyword evidence="4 7" id="KW-1133">Transmembrane helix</keyword>
<evidence type="ECO:0000256" key="6">
    <source>
        <dbReference type="SAM" id="MobiDB-lite"/>
    </source>
</evidence>
<dbReference type="STRING" id="50429.A0A2B4SL94"/>
<dbReference type="AlphaFoldDB" id="A0A2B4SL94"/>
<evidence type="ECO:0000256" key="7">
    <source>
        <dbReference type="SAM" id="Phobius"/>
    </source>
</evidence>
<feature type="transmembrane region" description="Helical" evidence="7">
    <location>
        <begin position="89"/>
        <end position="115"/>
    </location>
</feature>
<evidence type="ECO:0000313" key="8">
    <source>
        <dbReference type="EMBL" id="PFX29889.1"/>
    </source>
</evidence>
<dbReference type="GO" id="GO:0016020">
    <property type="term" value="C:membrane"/>
    <property type="evidence" value="ECO:0007669"/>
    <property type="project" value="UniProtKB-SubCell"/>
</dbReference>
<protein>
    <submittedName>
        <fullName evidence="8">Tumor suppressor candidate 5-like</fullName>
    </submittedName>
</protein>
<keyword evidence="3 7" id="KW-0812">Transmembrane</keyword>
<dbReference type="PANTHER" id="PTHR14948">
    <property type="entry name" value="NG5"/>
    <property type="match status" value="1"/>
</dbReference>
<accession>A0A2B4SL94</accession>
<name>A0A2B4SL94_STYPI</name>
<dbReference type="Proteomes" id="UP000225706">
    <property type="component" value="Unassembled WGS sequence"/>
</dbReference>
<comment type="similarity">
    <text evidence="2">Belongs to the CD225/Dispanin family.</text>
</comment>
<dbReference type="Pfam" id="PF04505">
    <property type="entry name" value="CD225"/>
    <property type="match status" value="1"/>
</dbReference>
<organism evidence="8 9">
    <name type="scientific">Stylophora pistillata</name>
    <name type="common">Smooth cauliflower coral</name>
    <dbReference type="NCBI Taxonomy" id="50429"/>
    <lineage>
        <taxon>Eukaryota</taxon>
        <taxon>Metazoa</taxon>
        <taxon>Cnidaria</taxon>
        <taxon>Anthozoa</taxon>
        <taxon>Hexacorallia</taxon>
        <taxon>Scleractinia</taxon>
        <taxon>Astrocoeniina</taxon>
        <taxon>Pocilloporidae</taxon>
        <taxon>Stylophora</taxon>
    </lineage>
</organism>
<keyword evidence="9" id="KW-1185">Reference proteome</keyword>
<evidence type="ECO:0000256" key="5">
    <source>
        <dbReference type="ARBA" id="ARBA00023136"/>
    </source>
</evidence>
<evidence type="ECO:0000256" key="3">
    <source>
        <dbReference type="ARBA" id="ARBA00022692"/>
    </source>
</evidence>
<dbReference type="InterPro" id="IPR007593">
    <property type="entry name" value="CD225/Dispanin_fam"/>
</dbReference>
<dbReference type="PANTHER" id="PTHR14948:SF25">
    <property type="entry name" value="DUF4190 DOMAIN-CONTAINING PROTEIN"/>
    <property type="match status" value="1"/>
</dbReference>
<proteinExistence type="inferred from homology"/>
<feature type="transmembrane region" description="Helical" evidence="7">
    <location>
        <begin position="136"/>
        <end position="156"/>
    </location>
</feature>